<evidence type="ECO:0000313" key="2">
    <source>
        <dbReference type="EMBL" id="OQW49821.1"/>
    </source>
</evidence>
<gene>
    <name evidence="2" type="ORF">A4S15_14015</name>
</gene>
<dbReference type="RefSeq" id="WP_376801424.1">
    <property type="nucleotide sequence ID" value="NZ_DBNB01000021.1"/>
</dbReference>
<accession>A0A1W9HRE4</accession>
<keyword evidence="1" id="KW-0812">Transmembrane</keyword>
<evidence type="ECO:0000313" key="3">
    <source>
        <dbReference type="Proteomes" id="UP000192872"/>
    </source>
</evidence>
<sequence>MSVDHDLFTALERYGANSARWPPALLKVMEQTRATDPSFAAAWDDMTRLEGLIASSMEVPPAPIAYGSGMAARTLSLMGERRHRKVARLTLAFGGSWAVAAMIAGLVASQLLTTGESDVLAYAEMALGTTSLITGN</sequence>
<keyword evidence="1" id="KW-0472">Membrane</keyword>
<organism evidence="2 3">
    <name type="scientific">Candidatus Raskinella chloraquaticus</name>
    <dbReference type="NCBI Taxonomy" id="1951219"/>
    <lineage>
        <taxon>Bacteria</taxon>
        <taxon>Pseudomonadati</taxon>
        <taxon>Pseudomonadota</taxon>
        <taxon>Alphaproteobacteria</taxon>
        <taxon>Hyphomicrobiales</taxon>
        <taxon>Phreatobacteraceae</taxon>
        <taxon>Candidatus Raskinella</taxon>
    </lineage>
</organism>
<dbReference type="EMBL" id="LWDL01000030">
    <property type="protein sequence ID" value="OQW49821.1"/>
    <property type="molecule type" value="Genomic_DNA"/>
</dbReference>
<evidence type="ECO:0000256" key="1">
    <source>
        <dbReference type="SAM" id="Phobius"/>
    </source>
</evidence>
<dbReference type="STRING" id="1827387.A4S15_14015"/>
<dbReference type="Proteomes" id="UP000192872">
    <property type="component" value="Unassembled WGS sequence"/>
</dbReference>
<dbReference type="AlphaFoldDB" id="A0A1W9HRE4"/>
<reference evidence="2 3" key="1">
    <citation type="journal article" date="2017" name="Water Res.">
        <title>Comammox in drinking water systems.</title>
        <authorList>
            <person name="Wang Y."/>
            <person name="Ma L."/>
            <person name="Mao Y."/>
            <person name="Jiang X."/>
            <person name="Xia Y."/>
            <person name="Yu K."/>
            <person name="Li B."/>
            <person name="Zhang T."/>
        </authorList>
    </citation>
    <scope>NUCLEOTIDE SEQUENCE [LARGE SCALE GENOMIC DNA]</scope>
    <source>
        <strain evidence="2">SG_bin8</strain>
    </source>
</reference>
<proteinExistence type="predicted"/>
<protein>
    <submittedName>
        <fullName evidence="2">Uncharacterized protein</fullName>
    </submittedName>
</protein>
<keyword evidence="1" id="KW-1133">Transmembrane helix</keyword>
<name>A0A1W9HRE4_9HYPH</name>
<feature type="transmembrane region" description="Helical" evidence="1">
    <location>
        <begin position="86"/>
        <end position="108"/>
    </location>
</feature>
<comment type="caution">
    <text evidence="2">The sequence shown here is derived from an EMBL/GenBank/DDBJ whole genome shotgun (WGS) entry which is preliminary data.</text>
</comment>